<dbReference type="RefSeq" id="WP_206644134.1">
    <property type="nucleotide sequence ID" value="NZ_CP071247.1"/>
</dbReference>
<reference evidence="7 8" key="1">
    <citation type="submission" date="2021-03" db="EMBL/GenBank/DDBJ databases">
        <title>Genome sequencing of Marinobacter sp. LPB0319.</title>
        <authorList>
            <person name="Kim J."/>
        </authorList>
    </citation>
    <scope>NUCLEOTIDE SEQUENCE [LARGE SCALE GENOMIC DNA]</scope>
    <source>
        <strain evidence="7 8">LPB0319</strain>
    </source>
</reference>
<keyword evidence="1 3" id="KW-0456">Lyase</keyword>
<evidence type="ECO:0000313" key="7">
    <source>
        <dbReference type="EMBL" id="QSP94927.1"/>
    </source>
</evidence>
<evidence type="ECO:0000259" key="6">
    <source>
        <dbReference type="Pfam" id="PF03330"/>
    </source>
</evidence>
<feature type="domain" description="RlpA-like protein double-psi beta-barrel" evidence="6">
    <location>
        <begin position="36"/>
        <end position="125"/>
    </location>
</feature>
<keyword evidence="2 3" id="KW-0961">Cell wall biogenesis/degradation</keyword>
<dbReference type="EC" id="4.2.2.-" evidence="3"/>
<dbReference type="InterPro" id="IPR012997">
    <property type="entry name" value="RplA"/>
</dbReference>
<comment type="similarity">
    <text evidence="3 4">Belongs to the RlpA family.</text>
</comment>
<dbReference type="EMBL" id="CP071247">
    <property type="protein sequence ID" value="QSP94927.1"/>
    <property type="molecule type" value="Genomic_DNA"/>
</dbReference>
<dbReference type="Proteomes" id="UP000663555">
    <property type="component" value="Chromosome"/>
</dbReference>
<keyword evidence="3" id="KW-1003">Cell membrane</keyword>
<feature type="signal peptide" evidence="5">
    <location>
        <begin position="1"/>
        <end position="23"/>
    </location>
</feature>
<accession>A0ABX7MRF2</accession>
<keyword evidence="3" id="KW-0564">Palmitate</keyword>
<keyword evidence="3" id="KW-0449">Lipoprotein</keyword>
<dbReference type="Pfam" id="PF03330">
    <property type="entry name" value="DPBB_1"/>
    <property type="match status" value="1"/>
</dbReference>
<keyword evidence="8" id="KW-1185">Reference proteome</keyword>
<comment type="function">
    <text evidence="3">Lytic transglycosylase with a strong preference for naked glycan strands that lack stem peptides.</text>
</comment>
<dbReference type="Gene3D" id="2.40.40.10">
    <property type="entry name" value="RlpA-like domain"/>
    <property type="match status" value="1"/>
</dbReference>
<dbReference type="InterPro" id="IPR009009">
    <property type="entry name" value="RlpA-like_DPBB"/>
</dbReference>
<comment type="subcellular location">
    <subcellularLocation>
        <location evidence="3">Cell membrane</location>
        <topology evidence="3">Lipid-anchor</topology>
    </subcellularLocation>
</comment>
<dbReference type="CDD" id="cd22268">
    <property type="entry name" value="DPBB_RlpA-like"/>
    <property type="match status" value="1"/>
</dbReference>
<keyword evidence="3" id="KW-0472">Membrane</keyword>
<proteinExistence type="inferred from homology"/>
<evidence type="ECO:0000256" key="3">
    <source>
        <dbReference type="HAMAP-Rule" id="MF_02071"/>
    </source>
</evidence>
<organism evidence="7 8">
    <name type="scientific">Marinobacter salinisoli</name>
    <dbReference type="NCBI Taxonomy" id="2769486"/>
    <lineage>
        <taxon>Bacteria</taxon>
        <taxon>Pseudomonadati</taxon>
        <taxon>Pseudomonadota</taxon>
        <taxon>Gammaproteobacteria</taxon>
        <taxon>Pseudomonadales</taxon>
        <taxon>Marinobacteraceae</taxon>
        <taxon>Marinobacter</taxon>
    </lineage>
</organism>
<evidence type="ECO:0000256" key="4">
    <source>
        <dbReference type="RuleBase" id="RU003495"/>
    </source>
</evidence>
<dbReference type="PANTHER" id="PTHR34183:SF8">
    <property type="entry name" value="ENDOLYTIC PEPTIDOGLYCAN TRANSGLYCOSYLASE RLPA-RELATED"/>
    <property type="match status" value="1"/>
</dbReference>
<dbReference type="InterPro" id="IPR036908">
    <property type="entry name" value="RlpA-like_sf"/>
</dbReference>
<name>A0ABX7MRF2_9GAMM</name>
<dbReference type="PROSITE" id="PS51257">
    <property type="entry name" value="PROKAR_LIPOPROTEIN"/>
    <property type="match status" value="1"/>
</dbReference>
<keyword evidence="5" id="KW-0732">Signal</keyword>
<evidence type="ECO:0000256" key="5">
    <source>
        <dbReference type="SAM" id="SignalP"/>
    </source>
</evidence>
<gene>
    <name evidence="3" type="primary">rlpA</name>
    <name evidence="7" type="ORF">LPB19_00425</name>
</gene>
<evidence type="ECO:0000256" key="1">
    <source>
        <dbReference type="ARBA" id="ARBA00023239"/>
    </source>
</evidence>
<dbReference type="SUPFAM" id="SSF50685">
    <property type="entry name" value="Barwin-like endoglucanases"/>
    <property type="match status" value="1"/>
</dbReference>
<dbReference type="InterPro" id="IPR034718">
    <property type="entry name" value="RlpA"/>
</dbReference>
<dbReference type="PANTHER" id="PTHR34183">
    <property type="entry name" value="ENDOLYTIC PEPTIDOGLYCAN TRANSGLYCOSYLASE RLPA"/>
    <property type="match status" value="1"/>
</dbReference>
<protein>
    <recommendedName>
        <fullName evidence="3">Endolytic peptidoglycan transglycosylase RlpA</fullName>
        <ecNumber evidence="3">4.2.2.-</ecNumber>
    </recommendedName>
</protein>
<feature type="chain" id="PRO_5045541021" description="Endolytic peptidoglycan transglycosylase RlpA" evidence="5">
    <location>
        <begin position="24"/>
        <end position="129"/>
    </location>
</feature>
<dbReference type="HAMAP" id="MF_02071">
    <property type="entry name" value="RlpA"/>
    <property type="match status" value="1"/>
</dbReference>
<evidence type="ECO:0000313" key="8">
    <source>
        <dbReference type="Proteomes" id="UP000663555"/>
    </source>
</evidence>
<evidence type="ECO:0000256" key="2">
    <source>
        <dbReference type="ARBA" id="ARBA00023316"/>
    </source>
</evidence>
<dbReference type="NCBIfam" id="TIGR00413">
    <property type="entry name" value="rlpA"/>
    <property type="match status" value="1"/>
</dbReference>
<sequence length="129" mass="13794">MAITARTVLAIMFLSVLAGCSTAHPGAGGSWKGFTETGQASFYADKFQNRTTASGATFKQERDTAAHKTLPFGSMVEVTNTANGKSVVVEINDRGPFVEGRIIDLTKSAFRRIGNPSLGLIDVEIEVLR</sequence>